<proteinExistence type="predicted"/>
<name>A0A0N7C4C8_ENTCL</name>
<protein>
    <submittedName>
        <fullName evidence="1">Beta-lactamase</fullName>
    </submittedName>
</protein>
<accession>A0A0N7C4C8</accession>
<keyword evidence="1" id="KW-0614">Plasmid</keyword>
<geneLocation type="plasmid" evidence="1">
    <name>pNDM-ECN49</name>
</geneLocation>
<evidence type="ECO:0000313" key="1">
    <source>
        <dbReference type="EMBL" id="AKJ21357.1"/>
    </source>
</evidence>
<sequence>MLCGAVLARVDAGDEQLERKIHYRQQDLVGLLAGQRKTPLPTA</sequence>
<reference evidence="1" key="1">
    <citation type="submission" date="2015-02" db="EMBL/GenBank/DDBJ databases">
        <authorList>
            <person name="Zhao X.J."/>
            <person name="Ma P."/>
        </authorList>
    </citation>
    <scope>NUCLEOTIDE SEQUENCE</scope>
    <source>
        <strain evidence="1">ECN49</strain>
        <plasmid evidence="1">pNDM-ECN49</plasmid>
    </source>
</reference>
<dbReference type="AlphaFoldDB" id="A0A0N7C4C8"/>
<dbReference type="EMBL" id="KP765744">
    <property type="protein sequence ID" value="AKJ21357.1"/>
    <property type="molecule type" value="Genomic_DNA"/>
</dbReference>
<organism evidence="1">
    <name type="scientific">Enterobacter cloacae</name>
    <dbReference type="NCBI Taxonomy" id="550"/>
    <lineage>
        <taxon>Bacteria</taxon>
        <taxon>Pseudomonadati</taxon>
        <taxon>Pseudomonadota</taxon>
        <taxon>Gammaproteobacteria</taxon>
        <taxon>Enterobacterales</taxon>
        <taxon>Enterobacteriaceae</taxon>
        <taxon>Enterobacter</taxon>
        <taxon>Enterobacter cloacae complex</taxon>
    </lineage>
</organism>